<feature type="transmembrane region" description="Helical" evidence="5">
    <location>
        <begin position="255"/>
        <end position="274"/>
    </location>
</feature>
<dbReference type="InterPro" id="IPR036259">
    <property type="entry name" value="MFS_trans_sf"/>
</dbReference>
<sequence>MAKTPALPLFARALGAPPSLIGWAVMASTVPGIIISLPAGLLRDRLGARPLLIAALFVFATAPFLYLLVHTIEELAIVRFYHGFATAIFGTVVGAEIVARYPQSRGHALGVYSAVSTVGRSLAPFLGGVLISAASFPGVYIGCAVAGVLAFALGLRVTTDHPPDSAPGPGPDHNASSAAQVAAVLADRVVLITSLIEALQYLVFGSVEAFLAVYAAHRGWPAWTIGVLLGTQLGIVVLFKPRLGALSDRFGRRTLILSGLTVGMLAVAALPFTARFPSLLAINAAFGAGFAATTAATGALVADRARSGGFGANIGVLRTIMDIGQATGPVLTGALIGVGGYRLAFLTLAALLALGAAAFALSGSGRATARLGS</sequence>
<evidence type="ECO:0000256" key="5">
    <source>
        <dbReference type="SAM" id="Phobius"/>
    </source>
</evidence>
<evidence type="ECO:0000256" key="3">
    <source>
        <dbReference type="ARBA" id="ARBA00022989"/>
    </source>
</evidence>
<dbReference type="PROSITE" id="PS00216">
    <property type="entry name" value="SUGAR_TRANSPORT_1"/>
    <property type="match status" value="1"/>
</dbReference>
<feature type="transmembrane region" description="Helical" evidence="5">
    <location>
        <begin position="137"/>
        <end position="155"/>
    </location>
</feature>
<dbReference type="Proteomes" id="UP000253250">
    <property type="component" value="Unassembled WGS sequence"/>
</dbReference>
<evidence type="ECO:0000313" key="7">
    <source>
        <dbReference type="EMBL" id="RCN57130.1"/>
    </source>
</evidence>
<feature type="domain" description="Major facilitator superfamily (MFS) profile" evidence="6">
    <location>
        <begin position="1"/>
        <end position="367"/>
    </location>
</feature>
<dbReference type="PROSITE" id="PS50850">
    <property type="entry name" value="MFS"/>
    <property type="match status" value="1"/>
</dbReference>
<proteinExistence type="predicted"/>
<evidence type="ECO:0000256" key="2">
    <source>
        <dbReference type="ARBA" id="ARBA00022692"/>
    </source>
</evidence>
<dbReference type="InterPro" id="IPR052714">
    <property type="entry name" value="MFS_Exporter"/>
</dbReference>
<evidence type="ECO:0000313" key="8">
    <source>
        <dbReference type="Proteomes" id="UP000253250"/>
    </source>
</evidence>
<name>A0A368HHY3_9GAMM</name>
<comment type="subcellular location">
    <subcellularLocation>
        <location evidence="1">Membrane</location>
        <topology evidence="1">Multi-pass membrane protein</topology>
    </subcellularLocation>
</comment>
<evidence type="ECO:0000259" key="6">
    <source>
        <dbReference type="PROSITE" id="PS50850"/>
    </source>
</evidence>
<comment type="caution">
    <text evidence="7">The sequence shown here is derived from an EMBL/GenBank/DDBJ whole genome shotgun (WGS) entry which is preliminary data.</text>
</comment>
<reference evidence="7 8" key="1">
    <citation type="submission" date="2018-02" db="EMBL/GenBank/DDBJ databases">
        <title>Insights into the biology of acidophilic members of the Acidiferrobacteraceae family derived from comparative genomic analyses.</title>
        <authorList>
            <person name="Issotta F."/>
            <person name="Thyssen C."/>
            <person name="Mena C."/>
            <person name="Moya A."/>
            <person name="Bellenberg S."/>
            <person name="Sproer C."/>
            <person name="Covarrubias P.C."/>
            <person name="Sand W."/>
            <person name="Quatrini R."/>
            <person name="Vera M."/>
        </authorList>
    </citation>
    <scope>NUCLEOTIDE SEQUENCE [LARGE SCALE GENOMIC DNA]</scope>
    <source>
        <strain evidence="8">m-1</strain>
    </source>
</reference>
<keyword evidence="2 5" id="KW-0812">Transmembrane</keyword>
<evidence type="ECO:0000256" key="4">
    <source>
        <dbReference type="ARBA" id="ARBA00023136"/>
    </source>
</evidence>
<organism evidence="7 8">
    <name type="scientific">Acidiferrobacter thiooxydans</name>
    <dbReference type="NCBI Taxonomy" id="163359"/>
    <lineage>
        <taxon>Bacteria</taxon>
        <taxon>Pseudomonadati</taxon>
        <taxon>Pseudomonadota</taxon>
        <taxon>Gammaproteobacteria</taxon>
        <taxon>Acidiferrobacterales</taxon>
        <taxon>Acidiferrobacteraceae</taxon>
        <taxon>Acidiferrobacter</taxon>
    </lineage>
</organism>
<dbReference type="AlphaFoldDB" id="A0A368HHY3"/>
<dbReference type="InterPro" id="IPR020846">
    <property type="entry name" value="MFS_dom"/>
</dbReference>
<feature type="transmembrane region" description="Helical" evidence="5">
    <location>
        <begin position="20"/>
        <end position="39"/>
    </location>
</feature>
<dbReference type="Pfam" id="PF07690">
    <property type="entry name" value="MFS_1"/>
    <property type="match status" value="1"/>
</dbReference>
<keyword evidence="8" id="KW-1185">Reference proteome</keyword>
<feature type="transmembrane region" description="Helical" evidence="5">
    <location>
        <begin position="222"/>
        <end position="243"/>
    </location>
</feature>
<feature type="transmembrane region" description="Helical" evidence="5">
    <location>
        <begin position="280"/>
        <end position="302"/>
    </location>
</feature>
<feature type="transmembrane region" description="Helical" evidence="5">
    <location>
        <begin position="343"/>
        <end position="361"/>
    </location>
</feature>
<dbReference type="CDD" id="cd17325">
    <property type="entry name" value="MFS_MdtG_SLC18_like"/>
    <property type="match status" value="1"/>
</dbReference>
<evidence type="ECO:0000256" key="1">
    <source>
        <dbReference type="ARBA" id="ARBA00004141"/>
    </source>
</evidence>
<dbReference type="EMBL" id="PSYR01000002">
    <property type="protein sequence ID" value="RCN57130.1"/>
    <property type="molecule type" value="Genomic_DNA"/>
</dbReference>
<feature type="transmembrane region" description="Helical" evidence="5">
    <location>
        <begin position="314"/>
        <end position="337"/>
    </location>
</feature>
<keyword evidence="3 5" id="KW-1133">Transmembrane helix</keyword>
<feature type="transmembrane region" description="Helical" evidence="5">
    <location>
        <begin position="81"/>
        <end position="99"/>
    </location>
</feature>
<feature type="transmembrane region" description="Helical" evidence="5">
    <location>
        <begin position="51"/>
        <end position="69"/>
    </location>
</feature>
<dbReference type="OrthoDB" id="9814303at2"/>
<protein>
    <submittedName>
        <fullName evidence="7">MFS transporter</fullName>
    </submittedName>
</protein>
<dbReference type="PANTHER" id="PTHR23531:SF1">
    <property type="entry name" value="QUINOLENE RESISTANCE PROTEIN NORA"/>
    <property type="match status" value="1"/>
</dbReference>
<dbReference type="GO" id="GO:0022857">
    <property type="term" value="F:transmembrane transporter activity"/>
    <property type="evidence" value="ECO:0007669"/>
    <property type="project" value="InterPro"/>
</dbReference>
<dbReference type="InterPro" id="IPR011701">
    <property type="entry name" value="MFS"/>
</dbReference>
<gene>
    <name evidence="7" type="ORF">C4900_08105</name>
</gene>
<dbReference type="InterPro" id="IPR005829">
    <property type="entry name" value="Sugar_transporter_CS"/>
</dbReference>
<dbReference type="GO" id="GO:0016020">
    <property type="term" value="C:membrane"/>
    <property type="evidence" value="ECO:0007669"/>
    <property type="project" value="UniProtKB-SubCell"/>
</dbReference>
<keyword evidence="4 5" id="KW-0472">Membrane</keyword>
<dbReference type="SUPFAM" id="SSF103473">
    <property type="entry name" value="MFS general substrate transporter"/>
    <property type="match status" value="1"/>
</dbReference>
<feature type="transmembrane region" description="Helical" evidence="5">
    <location>
        <begin position="111"/>
        <end position="131"/>
    </location>
</feature>
<dbReference type="Gene3D" id="1.20.1250.20">
    <property type="entry name" value="MFS general substrate transporter like domains"/>
    <property type="match status" value="2"/>
</dbReference>
<dbReference type="PANTHER" id="PTHR23531">
    <property type="entry name" value="QUINOLENE RESISTANCE PROTEIN NORA"/>
    <property type="match status" value="1"/>
</dbReference>
<accession>A0A368HHY3</accession>